<dbReference type="PANTHER" id="PTHR48174:SF5">
    <property type="entry name" value="VACUOLAR PROTEIN SORTING-ASSOCIATED PROTEIN 62"/>
    <property type="match status" value="1"/>
</dbReference>
<gene>
    <name evidence="3" type="ORF">RIF23_02490</name>
</gene>
<keyword evidence="2" id="KW-0472">Membrane</keyword>
<name>A0ABU2H2R5_9ACTN</name>
<protein>
    <submittedName>
        <fullName evidence="3">Uncharacterized protein</fullName>
    </submittedName>
</protein>
<sequence>MTTSTDVELLRTYEPILAFTKGELFFPTDVDGYVRCCSLWRDLPGGSEEQLVPAGELTLERLADAEQEWPGQDLHLRFVQEVSLREEARHFHRTVRPVIPRSGRLAAVGVFGRVLDVLMRLSLLIRGAVPGGVAAAAATRYRKHLDSDADTAPYYGRVVREGGYIVCQYWFFYAMNDWRSTFGGVNDHEADWEKVTVYLTQNEDGITTPLWVGASSHEYVGDDLRRSFDDPHLHRSGDHVIVYSGAGSHSHQMQPGDYLIQVDPAFLRGLVRAWRRLAHRILPGSSPTGRHGIGVPFVDYARGDGTHIGPGCDRTWQPTVISEETPWVIGFRGLWGRDTGDWFDGERAPSGPRYERDGTPRRSWVDPLSWVGLHKTPPDETSARQHLTQRLNELDTQIAELDTQIDTSRAELRRQASARTVLRQHPEARSRVNAYTRQLDEQERELADTYRRRALLADERGAHQRALERGDPIVDPPTAHLRAPHVPYASGQHRQTRFLHVWAALSTPLLIIALGALLIYPGPQQLATGTAVSTAIGVVVLFAAFDAWARRKLRSFLAVLAVLGVVSGVLAGLIWAFLWNWQISIMVPIAAAVLVLLVVNVRDLLRG</sequence>
<dbReference type="EMBL" id="JAVLVT010000001">
    <property type="protein sequence ID" value="MDS1269160.1"/>
    <property type="molecule type" value="Genomic_DNA"/>
</dbReference>
<feature type="coiled-coil region" evidence="1">
    <location>
        <begin position="384"/>
        <end position="459"/>
    </location>
</feature>
<proteinExistence type="predicted"/>
<feature type="transmembrane region" description="Helical" evidence="2">
    <location>
        <begin position="526"/>
        <end position="549"/>
    </location>
</feature>
<keyword evidence="2" id="KW-1133">Transmembrane helix</keyword>
<evidence type="ECO:0000313" key="4">
    <source>
        <dbReference type="Proteomes" id="UP001250214"/>
    </source>
</evidence>
<feature type="transmembrane region" description="Helical" evidence="2">
    <location>
        <begin position="556"/>
        <end position="577"/>
    </location>
</feature>
<organism evidence="3 4">
    <name type="scientific">Lipingzhangella rawalii</name>
    <dbReference type="NCBI Taxonomy" id="2055835"/>
    <lineage>
        <taxon>Bacteria</taxon>
        <taxon>Bacillati</taxon>
        <taxon>Actinomycetota</taxon>
        <taxon>Actinomycetes</taxon>
        <taxon>Streptosporangiales</taxon>
        <taxon>Nocardiopsidaceae</taxon>
        <taxon>Lipingzhangella</taxon>
    </lineage>
</organism>
<evidence type="ECO:0000256" key="2">
    <source>
        <dbReference type="SAM" id="Phobius"/>
    </source>
</evidence>
<evidence type="ECO:0000313" key="3">
    <source>
        <dbReference type="EMBL" id="MDS1269160.1"/>
    </source>
</evidence>
<evidence type="ECO:0000256" key="1">
    <source>
        <dbReference type="SAM" id="Coils"/>
    </source>
</evidence>
<keyword evidence="1" id="KW-0175">Coiled coil</keyword>
<dbReference type="Proteomes" id="UP001250214">
    <property type="component" value="Unassembled WGS sequence"/>
</dbReference>
<dbReference type="RefSeq" id="WP_310910669.1">
    <property type="nucleotide sequence ID" value="NZ_JAVLVT010000001.1"/>
</dbReference>
<reference evidence="4" key="1">
    <citation type="submission" date="2023-07" db="EMBL/GenBank/DDBJ databases">
        <title>Novel species in the genus Lipingzhangella isolated from Sambhar Salt Lake.</title>
        <authorList>
            <person name="Jiya N."/>
            <person name="Kajale S."/>
            <person name="Sharma A."/>
        </authorList>
    </citation>
    <scope>NUCLEOTIDE SEQUENCE [LARGE SCALE GENOMIC DNA]</scope>
    <source>
        <strain evidence="4">LS1_29</strain>
    </source>
</reference>
<keyword evidence="4" id="KW-1185">Reference proteome</keyword>
<comment type="caution">
    <text evidence="3">The sequence shown here is derived from an EMBL/GenBank/DDBJ whole genome shotgun (WGS) entry which is preliminary data.</text>
</comment>
<feature type="transmembrane region" description="Helical" evidence="2">
    <location>
        <begin position="498"/>
        <end position="520"/>
    </location>
</feature>
<feature type="transmembrane region" description="Helical" evidence="2">
    <location>
        <begin position="583"/>
        <end position="601"/>
    </location>
</feature>
<dbReference type="PANTHER" id="PTHR48174">
    <property type="entry name" value="DUF946 FAMILY PROTEIN"/>
    <property type="match status" value="1"/>
</dbReference>
<accession>A0ABU2H2R5</accession>
<keyword evidence="2" id="KW-0812">Transmembrane</keyword>